<evidence type="ECO:0000259" key="2">
    <source>
        <dbReference type="Pfam" id="PF01757"/>
    </source>
</evidence>
<feature type="transmembrane region" description="Helical" evidence="1">
    <location>
        <begin position="306"/>
        <end position="326"/>
    </location>
</feature>
<feature type="transmembrane region" description="Helical" evidence="1">
    <location>
        <begin position="9"/>
        <end position="30"/>
    </location>
</feature>
<dbReference type="PANTHER" id="PTHR23028">
    <property type="entry name" value="ACETYLTRANSFERASE"/>
    <property type="match status" value="1"/>
</dbReference>
<feature type="transmembrane region" description="Helical" evidence="1">
    <location>
        <begin position="172"/>
        <end position="191"/>
    </location>
</feature>
<gene>
    <name evidence="3" type="ORF">J2D75_07165</name>
</gene>
<sequence>MHLDALRGLAALIVVFGHARGLFFSSLTAIDNAPHPKTDAFGPSIVSINIGNEAVMVFFALSGYLVGGSVLRQMKQNRWEWKNYLVSRLTRLWIVLIPAILIGAAIDYTGFAFFSHAHSIYTAPPGQDYVSDNTFPSLGNVFVYLGNFLFLQTIFVPIIGTNVPLWSLSNEFWYYLLFPMLLSTFMLKNNVLKSLFYLLLCSAILYCNNQYSNFLFSIWLMGAAVSLLPMVIPPALASRIAMLCAVMFFIFFAGLKKLHLPLYTSDLLMGVATCLLLYCLTGHTAKCQPSLYGHVSRYLSEISYTLYLTHLPVLVFVCALISSPWNMHAINAASLAKLFVACFLAIAWASVLYKLFESRTDVLRKKLLVLLNTKKAQSTSETTAPRTPSP</sequence>
<protein>
    <submittedName>
        <fullName evidence="3">Acyltransferase</fullName>
    </submittedName>
</protein>
<feature type="transmembrane region" description="Helical" evidence="1">
    <location>
        <begin position="92"/>
        <end position="121"/>
    </location>
</feature>
<keyword evidence="3" id="KW-0808">Transferase</keyword>
<dbReference type="InterPro" id="IPR050879">
    <property type="entry name" value="Acyltransferase_3"/>
</dbReference>
<keyword evidence="1" id="KW-1133">Transmembrane helix</keyword>
<feature type="domain" description="Acyltransferase 3" evidence="2">
    <location>
        <begin position="3"/>
        <end position="353"/>
    </location>
</feature>
<evidence type="ECO:0000313" key="4">
    <source>
        <dbReference type="Proteomes" id="UP000664399"/>
    </source>
</evidence>
<dbReference type="Proteomes" id="UP000664399">
    <property type="component" value="Unassembled WGS sequence"/>
</dbReference>
<feature type="transmembrane region" description="Helical" evidence="1">
    <location>
        <begin position="338"/>
        <end position="356"/>
    </location>
</feature>
<evidence type="ECO:0000256" key="1">
    <source>
        <dbReference type="SAM" id="Phobius"/>
    </source>
</evidence>
<keyword evidence="1" id="KW-0472">Membrane</keyword>
<evidence type="ECO:0000313" key="3">
    <source>
        <dbReference type="EMBL" id="MBO1328254.1"/>
    </source>
</evidence>
<comment type="caution">
    <text evidence="3">The sequence shown here is derived from an EMBL/GenBank/DDBJ whole genome shotgun (WGS) entry which is preliminary data.</text>
</comment>
<feature type="transmembrane region" description="Helical" evidence="1">
    <location>
        <begin position="50"/>
        <end position="71"/>
    </location>
</feature>
<name>A0ABS3LLM1_9PROT</name>
<feature type="transmembrane region" description="Helical" evidence="1">
    <location>
        <begin position="141"/>
        <end position="160"/>
    </location>
</feature>
<keyword evidence="3" id="KW-0012">Acyltransferase</keyword>
<proteinExistence type="predicted"/>
<feature type="transmembrane region" description="Helical" evidence="1">
    <location>
        <begin position="267"/>
        <end position="285"/>
    </location>
</feature>
<dbReference type="RefSeq" id="WP_207854085.1">
    <property type="nucleotide sequence ID" value="NZ_JAFVMG010000005.1"/>
</dbReference>
<dbReference type="InterPro" id="IPR002656">
    <property type="entry name" value="Acyl_transf_3_dom"/>
</dbReference>
<organism evidence="3 4">
    <name type="scientific">Acetobacter suratthaniensis</name>
    <dbReference type="NCBI Taxonomy" id="1502841"/>
    <lineage>
        <taxon>Bacteria</taxon>
        <taxon>Pseudomonadati</taxon>
        <taxon>Pseudomonadota</taxon>
        <taxon>Alphaproteobacteria</taxon>
        <taxon>Acetobacterales</taxon>
        <taxon>Acetobacteraceae</taxon>
        <taxon>Acetobacter</taxon>
    </lineage>
</organism>
<dbReference type="GO" id="GO:0016746">
    <property type="term" value="F:acyltransferase activity"/>
    <property type="evidence" value="ECO:0007669"/>
    <property type="project" value="UniProtKB-KW"/>
</dbReference>
<feature type="transmembrane region" description="Helical" evidence="1">
    <location>
        <begin position="211"/>
        <end position="229"/>
    </location>
</feature>
<dbReference type="PANTHER" id="PTHR23028:SF53">
    <property type="entry name" value="ACYL_TRANSF_3 DOMAIN-CONTAINING PROTEIN"/>
    <property type="match status" value="1"/>
</dbReference>
<feature type="transmembrane region" description="Helical" evidence="1">
    <location>
        <begin position="236"/>
        <end position="255"/>
    </location>
</feature>
<dbReference type="EMBL" id="JAFVMG010000005">
    <property type="protein sequence ID" value="MBO1328254.1"/>
    <property type="molecule type" value="Genomic_DNA"/>
</dbReference>
<keyword evidence="4" id="KW-1185">Reference proteome</keyword>
<keyword evidence="1" id="KW-0812">Transmembrane</keyword>
<dbReference type="Pfam" id="PF01757">
    <property type="entry name" value="Acyl_transf_3"/>
    <property type="match status" value="1"/>
</dbReference>
<accession>A0ABS3LLM1</accession>
<reference evidence="3 4" key="1">
    <citation type="submission" date="2021-03" db="EMBL/GenBank/DDBJ databases">
        <title>The complete genome sequence of Acetobacter suratthaniensis TBRC 1719.</title>
        <authorList>
            <person name="Charoenyingcharoen P."/>
            <person name="Yukphan P."/>
        </authorList>
    </citation>
    <scope>NUCLEOTIDE SEQUENCE [LARGE SCALE GENOMIC DNA]</scope>
    <source>
        <strain evidence="3 4">TBRC 1719</strain>
    </source>
</reference>